<keyword evidence="2" id="KW-1133">Transmembrane helix</keyword>
<keyword evidence="2" id="KW-0472">Membrane</keyword>
<dbReference type="RefSeq" id="WP_203735584.1">
    <property type="nucleotide sequence ID" value="NZ_BAAATX010000046.1"/>
</dbReference>
<evidence type="ECO:0000313" key="3">
    <source>
        <dbReference type="EMBL" id="GIE07751.1"/>
    </source>
</evidence>
<protein>
    <submittedName>
        <fullName evidence="3">Uncharacterized protein</fullName>
    </submittedName>
</protein>
<comment type="caution">
    <text evidence="3">The sequence shown here is derived from an EMBL/GenBank/DDBJ whole genome shotgun (WGS) entry which is preliminary data.</text>
</comment>
<accession>A0ABQ3ZD49</accession>
<sequence>MSDPRDSLRRLVEEGALAARQPPPASLRRRARRRRRARAVTIPVVLVAVAGAALPLTRPHDHQPAPATTAAPRTLTADPAKTVSGGLITISGAGCTPGRTVSFGLRWDAGAPLSPTMTQRKEQLNPPATAPTAGSRDLTTTTALATGTFTVKATVPADVTIRAPTLWARCPAPDTTNLLTQSVLIQINNP</sequence>
<feature type="region of interest" description="Disordered" evidence="1">
    <location>
        <begin position="1"/>
        <end position="35"/>
    </location>
</feature>
<evidence type="ECO:0000256" key="2">
    <source>
        <dbReference type="SAM" id="Phobius"/>
    </source>
</evidence>
<feature type="region of interest" description="Disordered" evidence="1">
    <location>
        <begin position="57"/>
        <end position="78"/>
    </location>
</feature>
<organism evidence="3 4">
    <name type="scientific">Paractinoplanes durhamensis</name>
    <dbReference type="NCBI Taxonomy" id="113563"/>
    <lineage>
        <taxon>Bacteria</taxon>
        <taxon>Bacillati</taxon>
        <taxon>Actinomycetota</taxon>
        <taxon>Actinomycetes</taxon>
        <taxon>Micromonosporales</taxon>
        <taxon>Micromonosporaceae</taxon>
        <taxon>Paractinoplanes</taxon>
    </lineage>
</organism>
<dbReference type="Gene3D" id="2.60.40.230">
    <property type="entry name" value="Neocarzinostatin-like"/>
    <property type="match status" value="1"/>
</dbReference>
<feature type="compositionally biased region" description="Low complexity" evidence="1">
    <location>
        <begin position="64"/>
        <end position="78"/>
    </location>
</feature>
<keyword evidence="2" id="KW-0812">Transmembrane</keyword>
<reference evidence="3 4" key="1">
    <citation type="submission" date="2021-01" db="EMBL/GenBank/DDBJ databases">
        <title>Whole genome shotgun sequence of Actinoplanes durhamensis NBRC 14914.</title>
        <authorList>
            <person name="Komaki H."/>
            <person name="Tamura T."/>
        </authorList>
    </citation>
    <scope>NUCLEOTIDE SEQUENCE [LARGE SCALE GENOMIC DNA]</scope>
    <source>
        <strain evidence="3 4">NBRC 14914</strain>
    </source>
</reference>
<dbReference type="Proteomes" id="UP000637628">
    <property type="component" value="Unassembled WGS sequence"/>
</dbReference>
<evidence type="ECO:0000313" key="4">
    <source>
        <dbReference type="Proteomes" id="UP000637628"/>
    </source>
</evidence>
<evidence type="ECO:0000256" key="1">
    <source>
        <dbReference type="SAM" id="MobiDB-lite"/>
    </source>
</evidence>
<dbReference type="EMBL" id="BOML01000088">
    <property type="protein sequence ID" value="GIE07751.1"/>
    <property type="molecule type" value="Genomic_DNA"/>
</dbReference>
<keyword evidence="4" id="KW-1185">Reference proteome</keyword>
<name>A0ABQ3ZD49_9ACTN</name>
<proteinExistence type="predicted"/>
<gene>
    <name evidence="3" type="ORF">Adu01nite_91010</name>
</gene>
<feature type="compositionally biased region" description="Basic and acidic residues" evidence="1">
    <location>
        <begin position="1"/>
        <end position="13"/>
    </location>
</feature>
<feature type="transmembrane region" description="Helical" evidence="2">
    <location>
        <begin position="37"/>
        <end position="56"/>
    </location>
</feature>